<evidence type="ECO:0000256" key="1">
    <source>
        <dbReference type="SAM" id="MobiDB-lite"/>
    </source>
</evidence>
<feature type="compositionally biased region" description="Low complexity" evidence="1">
    <location>
        <begin position="29"/>
        <end position="42"/>
    </location>
</feature>
<dbReference type="RefSeq" id="XP_002946389.1">
    <property type="nucleotide sequence ID" value="XM_002946343.1"/>
</dbReference>
<feature type="region of interest" description="Disordered" evidence="1">
    <location>
        <begin position="281"/>
        <end position="404"/>
    </location>
</feature>
<dbReference type="GeneID" id="9617623"/>
<feature type="compositionally biased region" description="Low complexity" evidence="1">
    <location>
        <begin position="783"/>
        <end position="792"/>
    </location>
</feature>
<feature type="compositionally biased region" description="Low complexity" evidence="1">
    <location>
        <begin position="811"/>
        <end position="828"/>
    </location>
</feature>
<dbReference type="KEGG" id="vcn:VOLCADRAFT_86617"/>
<feature type="compositionally biased region" description="Low complexity" evidence="1">
    <location>
        <begin position="302"/>
        <end position="311"/>
    </location>
</feature>
<feature type="compositionally biased region" description="Low complexity" evidence="1">
    <location>
        <begin position="329"/>
        <end position="360"/>
    </location>
</feature>
<feature type="compositionally biased region" description="Polar residues" evidence="1">
    <location>
        <begin position="743"/>
        <end position="752"/>
    </location>
</feature>
<evidence type="ECO:0008006" key="4">
    <source>
        <dbReference type="Google" id="ProtNLM"/>
    </source>
</evidence>
<organism evidence="3">
    <name type="scientific">Volvox carteri f. nagariensis</name>
    <dbReference type="NCBI Taxonomy" id="3068"/>
    <lineage>
        <taxon>Eukaryota</taxon>
        <taxon>Viridiplantae</taxon>
        <taxon>Chlorophyta</taxon>
        <taxon>core chlorophytes</taxon>
        <taxon>Chlorophyceae</taxon>
        <taxon>CS clade</taxon>
        <taxon>Chlamydomonadales</taxon>
        <taxon>Volvocaceae</taxon>
        <taxon>Volvox</taxon>
    </lineage>
</organism>
<sequence length="1164" mass="116678">MSSQQPAKRKRIVPIPVASQEASVSALHSASSGQASAPQQAPVEYHQGPSTLPGRRLKASVSDNYIVDYKELLKQNGIDIKQLKARKAAAAATKPGGAPEGLPNLPGLPRAGVSPGAGGRAMLGSVVERLERIYASAYGEDDDEDEGEEGESDEEEAEESGSDESGPGESSSESDDPEDEEGPGPAPGEQAEAGTKGGGPGGAGAGGGTTTAADGAAAPASAGGGTTGGGGGGASDGAGAGAKKPKQRRRAFEAYEVDFIDDDEEIRYEKSRWVKAKYGGFYINQGPVELERDPEAEEEQQRQQQQQQGQKRAPRPRPQAGTQPAKGKPQQSSQAAQPGGAAAASAGATATAAAAADVAVQGGGGGGGASTPVRGGGSGKRRADGEQPQPAVGKKRKQRSPEEFVSDVNHLASFAGCVLGPSWGFLPKGGFSLVASTAAAGGATAATSGAPGASLLPAAEAAAAADWAAAGSSQPPAEGSAAAEAASPVAAVRAGSGAIVLPKITGRRPAPNPTSLDPLIDECRKKLAAAPAPPADWAALLKLLDAPLTQVALFLHRAASSGEAPDAPAHMCDSKVRLLAEALVEAAPAAAASLGGSGAEEVPAVSDAVLQPLRVFLERRTAKSLSDLSKMVAAVKKLAEEVAAADAAAPVTSTAAAASGEVHSSDDELMESASAATATLLEPLGAKLRSYLNLHRKLRNSEDDGATLQSLAGQAGVSLDMLQRALLSTQKQQPAGQRKRQGSKTTAAANTDDTLRQQAAVIAAEVAAQLDGHQGPAPPAPAPSVAGLASAAQGPPAPSTTAAVQPKQSSAPGPVVAPRAAPGVPAAEAGTEAAPAGFQSCGSGDLEMLEKAFAAAASSEWGTLAVKVLCHVTEGLSIPELAKRAVELRYIYWPPNKAQADMHRQLRHAINRPSLGPHVIHVGSNKYVLQAMRPDMKPVPRPPTVSRAAAAAGGGGGGSASSSPAGAAAAVQPAVVGTQTGGSGGAFAAVAGAPTGGPGLDVGPNVAVEGAAGSGAGGDEELTPEEDSQQCRECVEAAVQAGAERQRVLEALSKLKSRNMRIVFKVLCHAGASGMRVVDIVKFARDHRFAHWPDTADRTSSVHGAIRSSKDMVVHVGTHQYALALFPGVVHVPKPEPRRGARAGTAGGGGTGGGGGEVPGLVEG</sequence>
<feature type="compositionally biased region" description="Acidic residues" evidence="1">
    <location>
        <begin position="1018"/>
        <end position="1027"/>
    </location>
</feature>
<feature type="region of interest" description="Disordered" evidence="1">
    <location>
        <begin position="1008"/>
        <end position="1027"/>
    </location>
</feature>
<feature type="compositionally biased region" description="Gly residues" evidence="1">
    <location>
        <begin position="222"/>
        <end position="240"/>
    </location>
</feature>
<dbReference type="Proteomes" id="UP000001058">
    <property type="component" value="Unassembled WGS sequence"/>
</dbReference>
<feature type="region of interest" description="Disordered" evidence="1">
    <location>
        <begin position="729"/>
        <end position="752"/>
    </location>
</feature>
<gene>
    <name evidence="2" type="ORF">VOLCADRAFT_86617</name>
</gene>
<name>D8TJ54_VOLCA</name>
<keyword evidence="3" id="KW-1185">Reference proteome</keyword>
<feature type="compositionally biased region" description="Polar residues" evidence="1">
    <location>
        <begin position="799"/>
        <end position="810"/>
    </location>
</feature>
<feature type="region of interest" description="Disordered" evidence="1">
    <location>
        <begin position="1135"/>
        <end position="1164"/>
    </location>
</feature>
<feature type="region of interest" description="Disordered" evidence="1">
    <location>
        <begin position="936"/>
        <end position="965"/>
    </location>
</feature>
<feature type="compositionally biased region" description="Gly residues" evidence="1">
    <location>
        <begin position="195"/>
        <end position="209"/>
    </location>
</feature>
<dbReference type="InParanoid" id="D8TJ54"/>
<feature type="compositionally biased region" description="Low complexity" evidence="1">
    <location>
        <begin position="88"/>
        <end position="97"/>
    </location>
</feature>
<feature type="compositionally biased region" description="Low complexity" evidence="1">
    <location>
        <begin position="210"/>
        <end position="221"/>
    </location>
</feature>
<feature type="region of interest" description="Disordered" evidence="1">
    <location>
        <begin position="85"/>
        <end position="120"/>
    </location>
</feature>
<feature type="compositionally biased region" description="Acidic residues" evidence="1">
    <location>
        <begin position="139"/>
        <end position="162"/>
    </location>
</feature>
<dbReference type="EMBL" id="GL378324">
    <property type="protein sequence ID" value="EFJ52316.1"/>
    <property type="molecule type" value="Genomic_DNA"/>
</dbReference>
<protein>
    <recommendedName>
        <fullName evidence="4">Hpc2-related domain-containing protein</fullName>
    </recommendedName>
</protein>
<accession>D8TJ54</accession>
<feature type="region of interest" description="Disordered" evidence="1">
    <location>
        <begin position="771"/>
        <end position="828"/>
    </location>
</feature>
<evidence type="ECO:0000313" key="2">
    <source>
        <dbReference type="EMBL" id="EFJ52316.1"/>
    </source>
</evidence>
<feature type="region of interest" description="Disordered" evidence="1">
    <location>
        <begin position="23"/>
        <end position="56"/>
    </location>
</feature>
<dbReference type="OrthoDB" id="542427at2759"/>
<feature type="region of interest" description="Disordered" evidence="1">
    <location>
        <begin position="134"/>
        <end position="266"/>
    </location>
</feature>
<proteinExistence type="predicted"/>
<dbReference type="AlphaFoldDB" id="D8TJ54"/>
<feature type="compositionally biased region" description="Acidic residues" evidence="1">
    <location>
        <begin position="172"/>
        <end position="182"/>
    </location>
</feature>
<feature type="compositionally biased region" description="Acidic residues" evidence="1">
    <location>
        <begin position="255"/>
        <end position="266"/>
    </location>
</feature>
<feature type="compositionally biased region" description="Gly residues" evidence="1">
    <location>
        <begin position="361"/>
        <end position="378"/>
    </location>
</feature>
<evidence type="ECO:0000313" key="3">
    <source>
        <dbReference type="Proteomes" id="UP000001058"/>
    </source>
</evidence>
<reference evidence="2 3" key="1">
    <citation type="journal article" date="2010" name="Science">
        <title>Genomic analysis of organismal complexity in the multicellular green alga Volvox carteri.</title>
        <authorList>
            <person name="Prochnik S.E."/>
            <person name="Umen J."/>
            <person name="Nedelcu A.M."/>
            <person name="Hallmann A."/>
            <person name="Miller S.M."/>
            <person name="Nishii I."/>
            <person name="Ferris P."/>
            <person name="Kuo A."/>
            <person name="Mitros T."/>
            <person name="Fritz-Laylin L.K."/>
            <person name="Hellsten U."/>
            <person name="Chapman J."/>
            <person name="Simakov O."/>
            <person name="Rensing S.A."/>
            <person name="Terry A."/>
            <person name="Pangilinan J."/>
            <person name="Kapitonov V."/>
            <person name="Jurka J."/>
            <person name="Salamov A."/>
            <person name="Shapiro H."/>
            <person name="Schmutz J."/>
            <person name="Grimwood J."/>
            <person name="Lindquist E."/>
            <person name="Lucas S."/>
            <person name="Grigoriev I.V."/>
            <person name="Schmitt R."/>
            <person name="Kirk D."/>
            <person name="Rokhsar D.S."/>
        </authorList>
    </citation>
    <scope>NUCLEOTIDE SEQUENCE [LARGE SCALE GENOMIC DNA]</scope>
    <source>
        <strain evidence="3">f. Nagariensis / Eve</strain>
    </source>
</reference>
<feature type="compositionally biased region" description="Gly residues" evidence="1">
    <location>
        <begin position="1145"/>
        <end position="1164"/>
    </location>
</feature>